<dbReference type="SUPFAM" id="SSF51261">
    <property type="entry name" value="Duplicated hybrid motif"/>
    <property type="match status" value="1"/>
</dbReference>
<evidence type="ECO:0000313" key="4">
    <source>
        <dbReference type="Proteomes" id="UP000552709"/>
    </source>
</evidence>
<dbReference type="InterPro" id="IPR018392">
    <property type="entry name" value="LysM"/>
</dbReference>
<dbReference type="InterPro" id="IPR016047">
    <property type="entry name" value="M23ase_b-sheet_dom"/>
</dbReference>
<gene>
    <name evidence="3" type="ORF">HNQ08_005107</name>
</gene>
<organism evidence="3 4">
    <name type="scientific">Deinococcus humi</name>
    <dbReference type="NCBI Taxonomy" id="662880"/>
    <lineage>
        <taxon>Bacteria</taxon>
        <taxon>Thermotogati</taxon>
        <taxon>Deinococcota</taxon>
        <taxon>Deinococci</taxon>
        <taxon>Deinococcales</taxon>
        <taxon>Deinococcaceae</taxon>
        <taxon>Deinococcus</taxon>
    </lineage>
</organism>
<dbReference type="InterPro" id="IPR011055">
    <property type="entry name" value="Dup_hybrid_motif"/>
</dbReference>
<feature type="domain" description="LysM" evidence="2">
    <location>
        <begin position="72"/>
        <end position="117"/>
    </location>
</feature>
<sequence length="260" mass="27222">MFRFRQTVCLSCALLGGGSGHAAPVPVQAGDTLTRLAIRYSTTIEALLGANPDLRTGVLRAGSTIEVPSRSRIWTVRAGDTLFGITRQQQITLADLLDLNPGLNPSRALQIGQTLRVPGGAPVRQTNAAPARSAVFRAASTGGSLILPVQGRLTTPFQSDHTGLDLAAPSGTPIRAVQAGTVTESRFDDRTGWGWTVVVDHGDGVTTRYSHNSANLADVGQRVEAGTVIAQVGSTGNSTGPHVDYRLTVQGVPVDPLTLN</sequence>
<feature type="domain" description="LysM" evidence="2">
    <location>
        <begin position="23"/>
        <end position="67"/>
    </location>
</feature>
<dbReference type="EMBL" id="JACHFL010000025">
    <property type="protein sequence ID" value="MBB5365981.1"/>
    <property type="molecule type" value="Genomic_DNA"/>
</dbReference>
<dbReference type="RefSeq" id="WP_184137882.1">
    <property type="nucleotide sequence ID" value="NZ_JACHFL010000025.1"/>
</dbReference>
<accession>A0A7W8K1V9</accession>
<dbReference type="InterPro" id="IPR036779">
    <property type="entry name" value="LysM_dom_sf"/>
</dbReference>
<keyword evidence="1" id="KW-0732">Signal</keyword>
<keyword evidence="4" id="KW-1185">Reference proteome</keyword>
<evidence type="ECO:0000313" key="3">
    <source>
        <dbReference type="EMBL" id="MBB5365981.1"/>
    </source>
</evidence>
<dbReference type="Gene3D" id="3.10.350.10">
    <property type="entry name" value="LysM domain"/>
    <property type="match status" value="2"/>
</dbReference>
<evidence type="ECO:0000259" key="2">
    <source>
        <dbReference type="PROSITE" id="PS51782"/>
    </source>
</evidence>
<dbReference type="PROSITE" id="PS51782">
    <property type="entry name" value="LYSM"/>
    <property type="match status" value="2"/>
</dbReference>
<protein>
    <submittedName>
        <fullName evidence="3">Murein DD-endopeptidase MepM/ murein hydrolase activator NlpD</fullName>
    </submittedName>
</protein>
<dbReference type="SMART" id="SM00257">
    <property type="entry name" value="LysM"/>
    <property type="match status" value="2"/>
</dbReference>
<dbReference type="Gene3D" id="2.70.70.10">
    <property type="entry name" value="Glucose Permease (Domain IIA)"/>
    <property type="match status" value="1"/>
</dbReference>
<dbReference type="Pfam" id="PF01551">
    <property type="entry name" value="Peptidase_M23"/>
    <property type="match status" value="1"/>
</dbReference>
<name>A0A7W8K1V9_9DEIO</name>
<feature type="chain" id="PRO_5030651117" evidence="1">
    <location>
        <begin position="23"/>
        <end position="260"/>
    </location>
</feature>
<keyword evidence="3" id="KW-0378">Hydrolase</keyword>
<dbReference type="CDD" id="cd00118">
    <property type="entry name" value="LysM"/>
    <property type="match status" value="2"/>
</dbReference>
<dbReference type="SUPFAM" id="SSF54106">
    <property type="entry name" value="LysM domain"/>
    <property type="match status" value="2"/>
</dbReference>
<dbReference type="CDD" id="cd12797">
    <property type="entry name" value="M23_peptidase"/>
    <property type="match status" value="1"/>
</dbReference>
<dbReference type="PANTHER" id="PTHR21666">
    <property type="entry name" value="PEPTIDASE-RELATED"/>
    <property type="match status" value="1"/>
</dbReference>
<dbReference type="Pfam" id="PF01476">
    <property type="entry name" value="LysM"/>
    <property type="match status" value="2"/>
</dbReference>
<evidence type="ECO:0000256" key="1">
    <source>
        <dbReference type="SAM" id="SignalP"/>
    </source>
</evidence>
<dbReference type="Proteomes" id="UP000552709">
    <property type="component" value="Unassembled WGS sequence"/>
</dbReference>
<feature type="signal peptide" evidence="1">
    <location>
        <begin position="1"/>
        <end position="22"/>
    </location>
</feature>
<comment type="caution">
    <text evidence="3">The sequence shown here is derived from an EMBL/GenBank/DDBJ whole genome shotgun (WGS) entry which is preliminary data.</text>
</comment>
<dbReference type="PANTHER" id="PTHR21666:SF270">
    <property type="entry name" value="MUREIN HYDROLASE ACTIVATOR ENVC"/>
    <property type="match status" value="1"/>
</dbReference>
<dbReference type="GO" id="GO:0004222">
    <property type="term" value="F:metalloendopeptidase activity"/>
    <property type="evidence" value="ECO:0007669"/>
    <property type="project" value="TreeGrafter"/>
</dbReference>
<reference evidence="3 4" key="1">
    <citation type="submission" date="2020-08" db="EMBL/GenBank/DDBJ databases">
        <title>Genomic Encyclopedia of Type Strains, Phase IV (KMG-IV): sequencing the most valuable type-strain genomes for metagenomic binning, comparative biology and taxonomic classification.</title>
        <authorList>
            <person name="Goeker M."/>
        </authorList>
    </citation>
    <scope>NUCLEOTIDE SEQUENCE [LARGE SCALE GENOMIC DNA]</scope>
    <source>
        <strain evidence="3 4">DSM 27939</strain>
    </source>
</reference>
<dbReference type="AlphaFoldDB" id="A0A7W8K1V9"/>
<proteinExistence type="predicted"/>
<dbReference type="InterPro" id="IPR050570">
    <property type="entry name" value="Cell_wall_metabolism_enzyme"/>
</dbReference>